<dbReference type="InterPro" id="IPR029071">
    <property type="entry name" value="Ubiquitin-like_domsf"/>
</dbReference>
<dbReference type="InterPro" id="IPR022617">
    <property type="entry name" value="Rad60/SUMO-like_dom"/>
</dbReference>
<accession>A0A5B0MVV8</accession>
<keyword evidence="4" id="KW-1185">Reference proteome</keyword>
<evidence type="ECO:0000313" key="3">
    <source>
        <dbReference type="EMBL" id="KAA1080463.1"/>
    </source>
</evidence>
<reference evidence="3 4" key="1">
    <citation type="submission" date="2019-05" db="EMBL/GenBank/DDBJ databases">
        <title>Emergence of the Ug99 lineage of the wheat stem rust pathogen through somatic hybridization.</title>
        <authorList>
            <person name="Li F."/>
            <person name="Upadhyaya N.M."/>
            <person name="Sperschneider J."/>
            <person name="Matny O."/>
            <person name="Nguyen-Phuc H."/>
            <person name="Mago R."/>
            <person name="Raley C."/>
            <person name="Miller M.E."/>
            <person name="Silverstein K.A.T."/>
            <person name="Henningsen E."/>
            <person name="Hirsch C.D."/>
            <person name="Visser B."/>
            <person name="Pretorius Z.A."/>
            <person name="Steffenson B.J."/>
            <person name="Schwessinger B."/>
            <person name="Dodds P.N."/>
            <person name="Figueroa M."/>
        </authorList>
    </citation>
    <scope>NUCLEOTIDE SEQUENCE [LARGE SCALE GENOMIC DNA]</scope>
    <source>
        <strain evidence="3">21-0</strain>
    </source>
</reference>
<evidence type="ECO:0000313" key="4">
    <source>
        <dbReference type="Proteomes" id="UP000324748"/>
    </source>
</evidence>
<proteinExistence type="predicted"/>
<dbReference type="EMBL" id="VSWC01000131">
    <property type="protein sequence ID" value="KAA1080463.1"/>
    <property type="molecule type" value="Genomic_DNA"/>
</dbReference>
<dbReference type="CDD" id="cd01763">
    <property type="entry name" value="Ubl_SUMO_like"/>
    <property type="match status" value="1"/>
</dbReference>
<feature type="compositionally biased region" description="Low complexity" evidence="1">
    <location>
        <begin position="147"/>
        <end position="163"/>
    </location>
</feature>
<feature type="compositionally biased region" description="Basic residues" evidence="1">
    <location>
        <begin position="102"/>
        <end position="112"/>
    </location>
</feature>
<dbReference type="Pfam" id="PF11976">
    <property type="entry name" value="Rad60-SLD"/>
    <property type="match status" value="1"/>
</dbReference>
<dbReference type="Proteomes" id="UP000324748">
    <property type="component" value="Unassembled WGS sequence"/>
</dbReference>
<protein>
    <recommendedName>
        <fullName evidence="2">Rad60/SUMO-like domain-containing protein</fullName>
    </recommendedName>
</protein>
<dbReference type="AlphaFoldDB" id="A0A5B0MVV8"/>
<feature type="region of interest" description="Disordered" evidence="1">
    <location>
        <begin position="78"/>
        <end position="112"/>
    </location>
</feature>
<gene>
    <name evidence="3" type="ORF">PGT21_008329</name>
</gene>
<feature type="domain" description="Rad60/SUMO-like" evidence="2">
    <location>
        <begin position="167"/>
        <end position="226"/>
    </location>
</feature>
<feature type="region of interest" description="Disordered" evidence="1">
    <location>
        <begin position="135"/>
        <end position="169"/>
    </location>
</feature>
<comment type="caution">
    <text evidence="3">The sequence shown here is derived from an EMBL/GenBank/DDBJ whole genome shotgun (WGS) entry which is preliminary data.</text>
</comment>
<organism evidence="3 4">
    <name type="scientific">Puccinia graminis f. sp. tritici</name>
    <dbReference type="NCBI Taxonomy" id="56615"/>
    <lineage>
        <taxon>Eukaryota</taxon>
        <taxon>Fungi</taxon>
        <taxon>Dikarya</taxon>
        <taxon>Basidiomycota</taxon>
        <taxon>Pucciniomycotina</taxon>
        <taxon>Pucciniomycetes</taxon>
        <taxon>Pucciniales</taxon>
        <taxon>Pucciniaceae</taxon>
        <taxon>Puccinia</taxon>
    </lineage>
</organism>
<dbReference type="OrthoDB" id="442921at2759"/>
<name>A0A5B0MVV8_PUCGR</name>
<evidence type="ECO:0000256" key="1">
    <source>
        <dbReference type="SAM" id="MobiDB-lite"/>
    </source>
</evidence>
<dbReference type="SUPFAM" id="SSF54236">
    <property type="entry name" value="Ubiquitin-like"/>
    <property type="match status" value="1"/>
</dbReference>
<sequence>MTCSARKTYCASLCGGDAICAKRPNGLKNQICTRRNLGSFLGVDCARCSGSTRADVLGFGGTCWDIPRDQLILQPLVVSSSPTPPRQTPENQHQKQDERPGKTKKPTWKKKRLSTYSRDVRFEIVKRLCLASYSSKRPCPTRPPSPDQTSSPKSPQKSPSRFSPDGDEPLILRVKTTTAFQKIFNAVATQKNAALGSFRLQYDGQNLLPNETTPADLNFDDEEVLDYFVQAIGG</sequence>
<evidence type="ECO:0000259" key="2">
    <source>
        <dbReference type="Pfam" id="PF11976"/>
    </source>
</evidence>
<feature type="compositionally biased region" description="Basic and acidic residues" evidence="1">
    <location>
        <begin position="92"/>
        <end position="101"/>
    </location>
</feature>
<dbReference type="Gene3D" id="3.10.20.90">
    <property type="entry name" value="Phosphatidylinositol 3-kinase Catalytic Subunit, Chain A, domain 1"/>
    <property type="match status" value="1"/>
</dbReference>